<evidence type="ECO:0000256" key="4">
    <source>
        <dbReference type="ARBA" id="ARBA00022989"/>
    </source>
</evidence>
<proteinExistence type="predicted"/>
<feature type="compositionally biased region" description="Acidic residues" evidence="6">
    <location>
        <begin position="179"/>
        <end position="189"/>
    </location>
</feature>
<feature type="transmembrane region" description="Helical" evidence="7">
    <location>
        <begin position="755"/>
        <end position="777"/>
    </location>
</feature>
<feature type="transmembrane region" description="Helical" evidence="7">
    <location>
        <begin position="783"/>
        <end position="803"/>
    </location>
</feature>
<feature type="non-terminal residue" evidence="9">
    <location>
        <position position="892"/>
    </location>
</feature>
<evidence type="ECO:0000313" key="10">
    <source>
        <dbReference type="Proteomes" id="UP000192927"/>
    </source>
</evidence>
<protein>
    <submittedName>
        <fullName evidence="9">Plasma membrane phosphate transporter pho87</fullName>
    </submittedName>
</protein>
<keyword evidence="5 7" id="KW-0472">Membrane</keyword>
<dbReference type="InterPro" id="IPR004331">
    <property type="entry name" value="SPX_dom"/>
</dbReference>
<dbReference type="CDD" id="cd01115">
    <property type="entry name" value="SLC13_permease"/>
    <property type="match status" value="1"/>
</dbReference>
<dbReference type="PANTHER" id="PTHR10283">
    <property type="entry name" value="SOLUTE CARRIER FAMILY 13 MEMBER"/>
    <property type="match status" value="1"/>
</dbReference>
<evidence type="ECO:0000256" key="7">
    <source>
        <dbReference type="SAM" id="Phobius"/>
    </source>
</evidence>
<evidence type="ECO:0000256" key="6">
    <source>
        <dbReference type="SAM" id="MobiDB-lite"/>
    </source>
</evidence>
<dbReference type="Pfam" id="PF03105">
    <property type="entry name" value="SPX"/>
    <property type="match status" value="2"/>
</dbReference>
<feature type="transmembrane region" description="Helical" evidence="7">
    <location>
        <begin position="730"/>
        <end position="748"/>
    </location>
</feature>
<evidence type="ECO:0000259" key="8">
    <source>
        <dbReference type="PROSITE" id="PS51382"/>
    </source>
</evidence>
<dbReference type="Pfam" id="PF03600">
    <property type="entry name" value="CitMHS"/>
    <property type="match status" value="1"/>
</dbReference>
<evidence type="ECO:0000256" key="3">
    <source>
        <dbReference type="ARBA" id="ARBA00022692"/>
    </source>
</evidence>
<keyword evidence="3 7" id="KW-0812">Transmembrane</keyword>
<keyword evidence="10" id="KW-1185">Reference proteome</keyword>
<evidence type="ECO:0000256" key="1">
    <source>
        <dbReference type="ARBA" id="ARBA00004141"/>
    </source>
</evidence>
<dbReference type="GO" id="GO:0005315">
    <property type="term" value="F:phosphate transmembrane transporter activity"/>
    <property type="evidence" value="ECO:0007669"/>
    <property type="project" value="TreeGrafter"/>
</dbReference>
<feature type="transmembrane region" description="Helical" evidence="7">
    <location>
        <begin position="867"/>
        <end position="884"/>
    </location>
</feature>
<feature type="region of interest" description="Disordered" evidence="6">
    <location>
        <begin position="176"/>
        <end position="205"/>
    </location>
</feature>
<accession>A0A1W5D2K9</accession>
<keyword evidence="4 7" id="KW-1133">Transmembrane helix</keyword>
<dbReference type="Proteomes" id="UP000192927">
    <property type="component" value="Unassembled WGS sequence"/>
</dbReference>
<reference evidence="10" key="1">
    <citation type="submission" date="2017-03" db="EMBL/GenBank/DDBJ databases">
        <authorList>
            <person name="Sharma R."/>
            <person name="Thines M."/>
        </authorList>
    </citation>
    <scope>NUCLEOTIDE SEQUENCE [LARGE SCALE GENOMIC DNA]</scope>
</reference>
<dbReference type="EMBL" id="FWEW01001429">
    <property type="protein sequence ID" value="SLM37202.1"/>
    <property type="molecule type" value="Genomic_DNA"/>
</dbReference>
<feature type="transmembrane region" description="Helical" evidence="7">
    <location>
        <begin position="558"/>
        <end position="583"/>
    </location>
</feature>
<keyword evidence="2" id="KW-0813">Transport</keyword>
<feature type="transmembrane region" description="Helical" evidence="7">
    <location>
        <begin position="471"/>
        <end position="493"/>
    </location>
</feature>
<dbReference type="GO" id="GO:0005886">
    <property type="term" value="C:plasma membrane"/>
    <property type="evidence" value="ECO:0007669"/>
    <property type="project" value="TreeGrafter"/>
</dbReference>
<dbReference type="GO" id="GO:0006797">
    <property type="term" value="P:polyphosphate metabolic process"/>
    <property type="evidence" value="ECO:0007669"/>
    <property type="project" value="TreeGrafter"/>
</dbReference>
<feature type="region of interest" description="Disordered" evidence="6">
    <location>
        <begin position="248"/>
        <end position="287"/>
    </location>
</feature>
<feature type="transmembrane region" description="Helical" evidence="7">
    <location>
        <begin position="505"/>
        <end position="538"/>
    </location>
</feature>
<dbReference type="PANTHER" id="PTHR10283:SF92">
    <property type="entry name" value="LOW-AFFINITY PHOSPHATE TRANSPORTER PHO91"/>
    <property type="match status" value="1"/>
</dbReference>
<feature type="transmembrane region" description="Helical" evidence="7">
    <location>
        <begin position="644"/>
        <end position="663"/>
    </location>
</feature>
<feature type="domain" description="SPX" evidence="8">
    <location>
        <begin position="80"/>
        <end position="353"/>
    </location>
</feature>
<evidence type="ECO:0000256" key="5">
    <source>
        <dbReference type="ARBA" id="ARBA00023136"/>
    </source>
</evidence>
<evidence type="ECO:0000313" key="9">
    <source>
        <dbReference type="EMBL" id="SLM37202.1"/>
    </source>
</evidence>
<dbReference type="PROSITE" id="PS51382">
    <property type="entry name" value="SPX"/>
    <property type="match status" value="1"/>
</dbReference>
<feature type="transmembrane region" description="Helical" evidence="7">
    <location>
        <begin position="824"/>
        <end position="855"/>
    </location>
</feature>
<organism evidence="9 10">
    <name type="scientific">Lasallia pustulata</name>
    <dbReference type="NCBI Taxonomy" id="136370"/>
    <lineage>
        <taxon>Eukaryota</taxon>
        <taxon>Fungi</taxon>
        <taxon>Dikarya</taxon>
        <taxon>Ascomycota</taxon>
        <taxon>Pezizomycotina</taxon>
        <taxon>Lecanoromycetes</taxon>
        <taxon>OSLEUM clade</taxon>
        <taxon>Umbilicariomycetidae</taxon>
        <taxon>Umbilicariales</taxon>
        <taxon>Umbilicariaceae</taxon>
        <taxon>Lasallia</taxon>
    </lineage>
</organism>
<dbReference type="GO" id="GO:0006817">
    <property type="term" value="P:phosphate ion transport"/>
    <property type="evidence" value="ECO:0007669"/>
    <property type="project" value="TreeGrafter"/>
</dbReference>
<dbReference type="CDD" id="cd14478">
    <property type="entry name" value="SPX_PHO87_PHO90_like"/>
    <property type="match status" value="1"/>
</dbReference>
<sequence>MVNDTTITARELPARRISNDTGTLSPIQNGCGGVLQRADVAIELEYLPPKGWITKVEERQARREQKRQRKLHELLEEEEMKFSHSIQFNAVPDWSSYYISYSNLKKLIYTLEKSINQASAPQSHDPEISPLLDGNSDPDTVFRRALDNELEKICSFYQLKELEIYGEVSALMKDRESYEADTEGLDQEQTDGPPGSRGMSKGGRARQGSIFKSFGFGRPRRNSTLSASIHELPEDGDSDDDIDETAALTKSRSPGGRRKTIDMSASLDMDDMRSSRQLPKKKRTSSQAYEDYSDQVFSALYGSGITLKKRTVSLYVSLCELKSFIQLNKTGFSKALKKFDKTLDRNLRNKYINEAVTPAHPFKSTTMQHLDENIAHVEKMYADVVTKGDLEQARKDLRLHLREHVVWERNTVWREMIGIERKAQAANMGLRRTLLGQDDDPSKARLQGDEEDNMAMKELVTPVGRFTCPKWLFSSTFFALLAILVVFIVLLVVPIMKNAEQQNCLAMLVFVSLLWATEVIPLFVTSLLVPFLVVVLQVVRSDQKPHRRLAPKEATKYVFAAMWTPVIMLLLGGFTIAAALSKYHIAKLIATFVLSKAGTRPRTVLVANMFVAMIASMLISNVAAPVLCFSIIQPMLRNLPSDSNFSKALILGIALASNIGGAASPIASPQNIIALQNMHPEPSWGAWFFVALPVCIISILLIWILLLLTFQPGKGTNIIPIRPMKDKFTGVQWFISGITIVTIILWCVTHQLEGVFGDMGVVAIIPIVLFFGTGILTKEDFNNFLWTIIILAAGGLSLGKAVSSSGLLHTIAGAITQGVKGMSLYGVFVVFAALILVVATFISHTVAALIILPLVHQVGAGMAEPHPNLLVMGSALMCSAAMGLPTSGFPNM</sequence>
<feature type="transmembrane region" description="Helical" evidence="7">
    <location>
        <begin position="604"/>
        <end position="632"/>
    </location>
</feature>
<feature type="transmembrane region" description="Helical" evidence="7">
    <location>
        <begin position="684"/>
        <end position="710"/>
    </location>
</feature>
<evidence type="ECO:0000256" key="2">
    <source>
        <dbReference type="ARBA" id="ARBA00022448"/>
    </source>
</evidence>
<name>A0A1W5D2K9_9LECA</name>
<dbReference type="InterPro" id="IPR004680">
    <property type="entry name" value="Cit_transptr-like_dom"/>
</dbReference>
<comment type="subcellular location">
    <subcellularLocation>
        <location evidence="1">Membrane</location>
        <topology evidence="1">Multi-pass membrane protein</topology>
    </subcellularLocation>
</comment>
<dbReference type="AlphaFoldDB" id="A0A1W5D2K9"/>